<dbReference type="GO" id="GO:0003700">
    <property type="term" value="F:DNA-binding transcription factor activity"/>
    <property type="evidence" value="ECO:0007669"/>
    <property type="project" value="TreeGrafter"/>
</dbReference>
<dbReference type="STRING" id="48467.SAMN02745166_04905"/>
<dbReference type="Pfam" id="PF00027">
    <property type="entry name" value="cNMP_binding"/>
    <property type="match status" value="1"/>
</dbReference>
<dbReference type="AlphaFoldDB" id="A0A1T4Z2P2"/>
<evidence type="ECO:0000256" key="1">
    <source>
        <dbReference type="SAM" id="Coils"/>
    </source>
</evidence>
<dbReference type="InterPro" id="IPR050397">
    <property type="entry name" value="Env_Response_Regulators"/>
</dbReference>
<sequence length="201" mass="21971">MKEYAYIHEDGQLPAPLSAVPFLNSFTEDQLDEVLNSSSLLQCDEGDTIIREGSIDSRIYILLSGELEVKVAGKKVAVIGRAGDVFGELALVNQDKRAASVIAGSRALCLAVDQKFLQDIHPREEDPAFHAALFEFVARLVARKLDATSRRLAELEKELKALKGIDGSEAPAKTTTAKVPVKGKEKEKAKKPTLKKAMARR</sequence>
<feature type="compositionally biased region" description="Basic residues" evidence="2">
    <location>
        <begin position="191"/>
        <end position="201"/>
    </location>
</feature>
<feature type="coiled-coil region" evidence="1">
    <location>
        <begin position="138"/>
        <end position="165"/>
    </location>
</feature>
<proteinExistence type="predicted"/>
<dbReference type="PANTHER" id="PTHR24567">
    <property type="entry name" value="CRP FAMILY TRANSCRIPTIONAL REGULATORY PROTEIN"/>
    <property type="match status" value="1"/>
</dbReference>
<evidence type="ECO:0000256" key="2">
    <source>
        <dbReference type="SAM" id="MobiDB-lite"/>
    </source>
</evidence>
<dbReference type="EMBL" id="FUYE01000026">
    <property type="protein sequence ID" value="SKB08304.1"/>
    <property type="molecule type" value="Genomic_DNA"/>
</dbReference>
<evidence type="ECO:0000313" key="4">
    <source>
        <dbReference type="EMBL" id="SKB08304.1"/>
    </source>
</evidence>
<dbReference type="Proteomes" id="UP000190774">
    <property type="component" value="Unassembled WGS sequence"/>
</dbReference>
<dbReference type="Gene3D" id="2.60.120.10">
    <property type="entry name" value="Jelly Rolls"/>
    <property type="match status" value="1"/>
</dbReference>
<reference evidence="5" key="1">
    <citation type="submission" date="2017-02" db="EMBL/GenBank/DDBJ databases">
        <authorList>
            <person name="Varghese N."/>
            <person name="Submissions S."/>
        </authorList>
    </citation>
    <scope>NUCLEOTIDE SEQUENCE [LARGE SCALE GENOMIC DNA]</scope>
    <source>
        <strain evidence="5">ATCC 700200</strain>
    </source>
</reference>
<dbReference type="InterPro" id="IPR018488">
    <property type="entry name" value="cNMP-bd_CS"/>
</dbReference>
<dbReference type="SMART" id="SM00100">
    <property type="entry name" value="cNMP"/>
    <property type="match status" value="1"/>
</dbReference>
<feature type="region of interest" description="Disordered" evidence="2">
    <location>
        <begin position="171"/>
        <end position="201"/>
    </location>
</feature>
<dbReference type="PANTHER" id="PTHR24567:SF26">
    <property type="entry name" value="REGULATORY PROTEIN YEIL"/>
    <property type="match status" value="1"/>
</dbReference>
<evidence type="ECO:0000259" key="3">
    <source>
        <dbReference type="PROSITE" id="PS50042"/>
    </source>
</evidence>
<dbReference type="CDD" id="cd00038">
    <property type="entry name" value="CAP_ED"/>
    <property type="match status" value="1"/>
</dbReference>
<accession>A0A1T4Z2P2</accession>
<dbReference type="PRINTS" id="PR00103">
    <property type="entry name" value="CAMPKINASE"/>
</dbReference>
<organism evidence="4 5">
    <name type="scientific">Prosthecobacter debontii</name>
    <dbReference type="NCBI Taxonomy" id="48467"/>
    <lineage>
        <taxon>Bacteria</taxon>
        <taxon>Pseudomonadati</taxon>
        <taxon>Verrucomicrobiota</taxon>
        <taxon>Verrucomicrobiia</taxon>
        <taxon>Verrucomicrobiales</taxon>
        <taxon>Verrucomicrobiaceae</taxon>
        <taxon>Prosthecobacter</taxon>
    </lineage>
</organism>
<dbReference type="GO" id="GO:0005829">
    <property type="term" value="C:cytosol"/>
    <property type="evidence" value="ECO:0007669"/>
    <property type="project" value="TreeGrafter"/>
</dbReference>
<keyword evidence="5" id="KW-1185">Reference proteome</keyword>
<name>A0A1T4Z2P2_9BACT</name>
<dbReference type="PROSITE" id="PS50042">
    <property type="entry name" value="CNMP_BINDING_3"/>
    <property type="match status" value="1"/>
</dbReference>
<dbReference type="PROSITE" id="PS00889">
    <property type="entry name" value="CNMP_BINDING_2"/>
    <property type="match status" value="1"/>
</dbReference>
<dbReference type="OrthoDB" id="9812325at2"/>
<protein>
    <submittedName>
        <fullName evidence="4">Cyclic nucleotide-binding domain-containing protein</fullName>
    </submittedName>
</protein>
<dbReference type="InterPro" id="IPR000595">
    <property type="entry name" value="cNMP-bd_dom"/>
</dbReference>
<evidence type="ECO:0000313" key="5">
    <source>
        <dbReference type="Proteomes" id="UP000190774"/>
    </source>
</evidence>
<keyword evidence="1" id="KW-0175">Coiled coil</keyword>
<dbReference type="InterPro" id="IPR018490">
    <property type="entry name" value="cNMP-bd_dom_sf"/>
</dbReference>
<dbReference type="SUPFAM" id="SSF51206">
    <property type="entry name" value="cAMP-binding domain-like"/>
    <property type="match status" value="1"/>
</dbReference>
<feature type="domain" description="Cyclic nucleotide-binding" evidence="3">
    <location>
        <begin position="22"/>
        <end position="120"/>
    </location>
</feature>
<gene>
    <name evidence="4" type="ORF">SAMN02745166_04905</name>
</gene>
<dbReference type="RefSeq" id="WP_078816013.1">
    <property type="nucleotide sequence ID" value="NZ_FUYE01000026.1"/>
</dbReference>
<dbReference type="InterPro" id="IPR014710">
    <property type="entry name" value="RmlC-like_jellyroll"/>
</dbReference>